<dbReference type="GO" id="GO:0008483">
    <property type="term" value="F:transaminase activity"/>
    <property type="evidence" value="ECO:0007669"/>
    <property type="project" value="UniProtKB-KW"/>
</dbReference>
<dbReference type="InterPro" id="IPR015421">
    <property type="entry name" value="PyrdxlP-dep_Trfase_major"/>
</dbReference>
<keyword evidence="3" id="KW-0808">Transferase</keyword>
<dbReference type="InterPro" id="IPR015424">
    <property type="entry name" value="PyrdxlP-dep_Trfase"/>
</dbReference>
<dbReference type="RefSeq" id="WP_188445777.1">
    <property type="nucleotide sequence ID" value="NZ_BMDW01000004.1"/>
</dbReference>
<reference evidence="9" key="1">
    <citation type="journal article" date="2019" name="Int. J. Syst. Evol. Microbiol.">
        <title>The Global Catalogue of Microorganisms (GCM) 10K type strain sequencing project: providing services to taxonomists for standard genome sequencing and annotation.</title>
        <authorList>
            <consortium name="The Broad Institute Genomics Platform"/>
            <consortium name="The Broad Institute Genome Sequencing Center for Infectious Disease"/>
            <person name="Wu L."/>
            <person name="Ma J."/>
        </authorList>
    </citation>
    <scope>NUCLEOTIDE SEQUENCE [LARGE SCALE GENOMIC DNA]</scope>
    <source>
        <strain evidence="9">CGMCC 1.10106</strain>
    </source>
</reference>
<proteinExistence type="inferred from homology"/>
<keyword evidence="2 8" id="KW-0032">Aminotransferase</keyword>
<organism evidence="8 9">
    <name type="scientific">Sphingomonas psychrolutea</name>
    <dbReference type="NCBI Taxonomy" id="1259676"/>
    <lineage>
        <taxon>Bacteria</taxon>
        <taxon>Pseudomonadati</taxon>
        <taxon>Pseudomonadota</taxon>
        <taxon>Alphaproteobacteria</taxon>
        <taxon>Sphingomonadales</taxon>
        <taxon>Sphingomonadaceae</taxon>
        <taxon>Sphingomonas</taxon>
    </lineage>
</organism>
<evidence type="ECO:0000256" key="2">
    <source>
        <dbReference type="ARBA" id="ARBA00022576"/>
    </source>
</evidence>
<keyword evidence="6" id="KW-1133">Transmembrane helix</keyword>
<feature type="transmembrane region" description="Helical" evidence="6">
    <location>
        <begin position="284"/>
        <end position="304"/>
    </location>
</feature>
<keyword evidence="6" id="KW-0472">Membrane</keyword>
<protein>
    <submittedName>
        <fullName evidence="8">Aminotransferase</fullName>
    </submittedName>
</protein>
<dbReference type="EMBL" id="BMDW01000004">
    <property type="protein sequence ID" value="GGA41825.1"/>
    <property type="molecule type" value="Genomic_DNA"/>
</dbReference>
<dbReference type="Pfam" id="PF00155">
    <property type="entry name" value="Aminotran_1_2"/>
    <property type="match status" value="1"/>
</dbReference>
<evidence type="ECO:0000256" key="4">
    <source>
        <dbReference type="ARBA" id="ARBA00022898"/>
    </source>
</evidence>
<dbReference type="Gene3D" id="3.90.1150.10">
    <property type="entry name" value="Aspartate Aminotransferase, domain 1"/>
    <property type="match status" value="1"/>
</dbReference>
<dbReference type="InterPro" id="IPR004839">
    <property type="entry name" value="Aminotransferase_I/II_large"/>
</dbReference>
<evidence type="ECO:0000256" key="1">
    <source>
        <dbReference type="ARBA" id="ARBA00007970"/>
    </source>
</evidence>
<sequence>MTTHLPAAPLSDEAQDDLLTRGFARRDLARVAAVFGTGMLAASVGRPAWASGGVPDPAPNAKVRIGANECWTGPLTPGAVAASKMIGQGNRYSPQDQRGDFIKAVIAVETVPYDHVAPWPGSSDPLCRAVVSYCSPTRGLVTADPTFELAGRTAAWLGAPVNAVPLTPDYRHDVRAMVAANPNAGLFYICTPNNPTGTITPLADIEWLIANKPTDAMVLIDEAYTHFAGVPVASYLALQHKHVIVMRTFSKLFGMAGLRMGYIITQPANIQKMMRYDGGMQSGALPVTSIACATASLTAAPLIAARRKEMQVARGLTLDHLKAKGVTVFPTDANMFMIDWKTKQAKDMQAAFRKESVEIGRSWPIWPTVSRVTVGSAAEMKAFCMALDKIIA</sequence>
<name>A0ABQ1GE30_9SPHN</name>
<dbReference type="Proteomes" id="UP000618591">
    <property type="component" value="Unassembled WGS sequence"/>
</dbReference>
<evidence type="ECO:0000259" key="7">
    <source>
        <dbReference type="Pfam" id="PF00155"/>
    </source>
</evidence>
<dbReference type="SUPFAM" id="SSF53383">
    <property type="entry name" value="PLP-dependent transferases"/>
    <property type="match status" value="1"/>
</dbReference>
<gene>
    <name evidence="8" type="primary">hisC</name>
    <name evidence="8" type="ORF">GCM10011395_10170</name>
</gene>
<evidence type="ECO:0000313" key="8">
    <source>
        <dbReference type="EMBL" id="GGA41825.1"/>
    </source>
</evidence>
<comment type="caution">
    <text evidence="8">The sequence shown here is derived from an EMBL/GenBank/DDBJ whole genome shotgun (WGS) entry which is preliminary data.</text>
</comment>
<evidence type="ECO:0000256" key="3">
    <source>
        <dbReference type="ARBA" id="ARBA00022679"/>
    </source>
</evidence>
<dbReference type="PANTHER" id="PTHR43643">
    <property type="entry name" value="HISTIDINOL-PHOSPHATE AMINOTRANSFERASE 2"/>
    <property type="match status" value="1"/>
</dbReference>
<accession>A0ABQ1GE30</accession>
<keyword evidence="4" id="KW-0663">Pyridoxal phosphate</keyword>
<dbReference type="InterPro" id="IPR050106">
    <property type="entry name" value="HistidinolP_aminotransfase"/>
</dbReference>
<dbReference type="PROSITE" id="PS51318">
    <property type="entry name" value="TAT"/>
    <property type="match status" value="1"/>
</dbReference>
<comment type="pathway">
    <text evidence="5">Amino-acid biosynthesis.</text>
</comment>
<evidence type="ECO:0000313" key="9">
    <source>
        <dbReference type="Proteomes" id="UP000618591"/>
    </source>
</evidence>
<evidence type="ECO:0000256" key="5">
    <source>
        <dbReference type="ARBA" id="ARBA00029440"/>
    </source>
</evidence>
<dbReference type="CDD" id="cd00609">
    <property type="entry name" value="AAT_like"/>
    <property type="match status" value="1"/>
</dbReference>
<keyword evidence="6" id="KW-0812">Transmembrane</keyword>
<keyword evidence="9" id="KW-1185">Reference proteome</keyword>
<dbReference type="InterPro" id="IPR006311">
    <property type="entry name" value="TAT_signal"/>
</dbReference>
<dbReference type="Gene3D" id="3.40.640.10">
    <property type="entry name" value="Type I PLP-dependent aspartate aminotransferase-like (Major domain)"/>
    <property type="match status" value="1"/>
</dbReference>
<dbReference type="PANTHER" id="PTHR43643:SF3">
    <property type="entry name" value="HISTIDINOL-PHOSPHATE AMINOTRANSFERASE"/>
    <property type="match status" value="1"/>
</dbReference>
<evidence type="ECO:0000256" key="6">
    <source>
        <dbReference type="SAM" id="Phobius"/>
    </source>
</evidence>
<dbReference type="InterPro" id="IPR015422">
    <property type="entry name" value="PyrdxlP-dep_Trfase_small"/>
</dbReference>
<feature type="domain" description="Aminotransferase class I/classII large" evidence="7">
    <location>
        <begin position="64"/>
        <end position="387"/>
    </location>
</feature>
<comment type="similarity">
    <text evidence="1">Belongs to the class-II pyridoxal-phosphate-dependent aminotransferase family. Histidinol-phosphate aminotransferase subfamily.</text>
</comment>